<dbReference type="Pfam" id="PF13426">
    <property type="entry name" value="PAS_9"/>
    <property type="match status" value="1"/>
</dbReference>
<dbReference type="PROSITE" id="PS50109">
    <property type="entry name" value="HIS_KIN"/>
    <property type="match status" value="1"/>
</dbReference>
<dbReference type="SMART" id="SM00388">
    <property type="entry name" value="HisKA"/>
    <property type="match status" value="1"/>
</dbReference>
<feature type="domain" description="Histidine kinase" evidence="8">
    <location>
        <begin position="176"/>
        <end position="397"/>
    </location>
</feature>
<dbReference type="SUPFAM" id="SSF47384">
    <property type="entry name" value="Homodimeric domain of signal transducing histidine kinase"/>
    <property type="match status" value="1"/>
</dbReference>
<evidence type="ECO:0000256" key="1">
    <source>
        <dbReference type="ARBA" id="ARBA00000085"/>
    </source>
</evidence>
<dbReference type="SUPFAM" id="SSF55785">
    <property type="entry name" value="PYP-like sensor domain (PAS domain)"/>
    <property type="match status" value="1"/>
</dbReference>
<name>A0A1F5T5Q1_9BACT</name>
<evidence type="ECO:0000313" key="11">
    <source>
        <dbReference type="Proteomes" id="UP000178656"/>
    </source>
</evidence>
<dbReference type="Gene3D" id="1.10.287.130">
    <property type="match status" value="1"/>
</dbReference>
<comment type="caution">
    <text evidence="10">The sequence shown here is derived from an EMBL/GenBank/DDBJ whole genome shotgun (WGS) entry which is preliminary data.</text>
</comment>
<dbReference type="InterPro" id="IPR005467">
    <property type="entry name" value="His_kinase_dom"/>
</dbReference>
<dbReference type="NCBIfam" id="TIGR00229">
    <property type="entry name" value="sensory_box"/>
    <property type="match status" value="1"/>
</dbReference>
<evidence type="ECO:0000256" key="4">
    <source>
        <dbReference type="ARBA" id="ARBA00022679"/>
    </source>
</evidence>
<evidence type="ECO:0000256" key="6">
    <source>
        <dbReference type="ARBA" id="ARBA00023012"/>
    </source>
</evidence>
<dbReference type="GO" id="GO:0000155">
    <property type="term" value="F:phosphorelay sensor kinase activity"/>
    <property type="evidence" value="ECO:0007669"/>
    <property type="project" value="InterPro"/>
</dbReference>
<evidence type="ECO:0000256" key="7">
    <source>
        <dbReference type="SAM" id="Phobius"/>
    </source>
</evidence>
<dbReference type="InterPro" id="IPR000014">
    <property type="entry name" value="PAS"/>
</dbReference>
<dbReference type="InterPro" id="IPR003594">
    <property type="entry name" value="HATPase_dom"/>
</dbReference>
<dbReference type="Pfam" id="PF00512">
    <property type="entry name" value="HisKA"/>
    <property type="match status" value="1"/>
</dbReference>
<dbReference type="SMART" id="SM00387">
    <property type="entry name" value="HATPase_c"/>
    <property type="match status" value="1"/>
</dbReference>
<dbReference type="SUPFAM" id="SSF55874">
    <property type="entry name" value="ATPase domain of HSP90 chaperone/DNA topoisomerase II/histidine kinase"/>
    <property type="match status" value="1"/>
</dbReference>
<evidence type="ECO:0000256" key="5">
    <source>
        <dbReference type="ARBA" id="ARBA00022777"/>
    </source>
</evidence>
<proteinExistence type="predicted"/>
<dbReference type="InterPro" id="IPR004358">
    <property type="entry name" value="Sig_transdc_His_kin-like_C"/>
</dbReference>
<dbReference type="PROSITE" id="PS50112">
    <property type="entry name" value="PAS"/>
    <property type="match status" value="1"/>
</dbReference>
<dbReference type="EC" id="2.7.13.3" evidence="2"/>
<dbReference type="EMBL" id="MFGM01000085">
    <property type="protein sequence ID" value="OGF34053.1"/>
    <property type="molecule type" value="Genomic_DNA"/>
</dbReference>
<dbReference type="PANTHER" id="PTHR43711">
    <property type="entry name" value="TWO-COMPONENT HISTIDINE KINASE"/>
    <property type="match status" value="1"/>
</dbReference>
<accession>A0A1F5T5Q1</accession>
<evidence type="ECO:0000259" key="8">
    <source>
        <dbReference type="PROSITE" id="PS50109"/>
    </source>
</evidence>
<dbReference type="InterPro" id="IPR035965">
    <property type="entry name" value="PAS-like_dom_sf"/>
</dbReference>
<evidence type="ECO:0000313" key="10">
    <source>
        <dbReference type="EMBL" id="OGF34053.1"/>
    </source>
</evidence>
<dbReference type="PANTHER" id="PTHR43711:SF1">
    <property type="entry name" value="HISTIDINE KINASE 1"/>
    <property type="match status" value="1"/>
</dbReference>
<dbReference type="InterPro" id="IPR050736">
    <property type="entry name" value="Sensor_HK_Regulatory"/>
</dbReference>
<keyword evidence="7" id="KW-1133">Transmembrane helix</keyword>
<keyword evidence="4" id="KW-0808">Transferase</keyword>
<dbReference type="PRINTS" id="PR00344">
    <property type="entry name" value="BCTRLSENSOR"/>
</dbReference>
<reference evidence="10 11" key="1">
    <citation type="journal article" date="2016" name="Nat. Commun.">
        <title>Thousands of microbial genomes shed light on interconnected biogeochemical processes in an aquifer system.</title>
        <authorList>
            <person name="Anantharaman K."/>
            <person name="Brown C.T."/>
            <person name="Hug L.A."/>
            <person name="Sharon I."/>
            <person name="Castelle C.J."/>
            <person name="Probst A.J."/>
            <person name="Thomas B.C."/>
            <person name="Singh A."/>
            <person name="Wilkins M.J."/>
            <person name="Karaoz U."/>
            <person name="Brodie E.L."/>
            <person name="Williams K.H."/>
            <person name="Hubbard S.S."/>
            <person name="Banfield J.F."/>
        </authorList>
    </citation>
    <scope>NUCLEOTIDE SEQUENCE [LARGE SCALE GENOMIC DNA]</scope>
</reference>
<organism evidence="10 11">
    <name type="scientific">Candidatus Falkowbacteria bacterium RIFOXYC2_FULL_48_21</name>
    <dbReference type="NCBI Taxonomy" id="1798005"/>
    <lineage>
        <taxon>Bacteria</taxon>
        <taxon>Candidatus Falkowiibacteriota</taxon>
    </lineage>
</organism>
<keyword evidence="5" id="KW-0418">Kinase</keyword>
<keyword evidence="7" id="KW-0812">Transmembrane</keyword>
<dbReference type="CDD" id="cd00082">
    <property type="entry name" value="HisKA"/>
    <property type="match status" value="1"/>
</dbReference>
<evidence type="ECO:0000256" key="2">
    <source>
        <dbReference type="ARBA" id="ARBA00012438"/>
    </source>
</evidence>
<dbReference type="AlphaFoldDB" id="A0A1F5T5Q1"/>
<protein>
    <recommendedName>
        <fullName evidence="2">histidine kinase</fullName>
        <ecNumber evidence="2">2.7.13.3</ecNumber>
    </recommendedName>
</protein>
<dbReference type="InterPro" id="IPR003661">
    <property type="entry name" value="HisK_dim/P_dom"/>
</dbReference>
<dbReference type="Gene3D" id="3.30.450.20">
    <property type="entry name" value="PAS domain"/>
    <property type="match status" value="1"/>
</dbReference>
<dbReference type="Gene3D" id="3.30.565.10">
    <property type="entry name" value="Histidine kinase-like ATPase, C-terminal domain"/>
    <property type="match status" value="1"/>
</dbReference>
<keyword evidence="3" id="KW-0597">Phosphoprotein</keyword>
<comment type="catalytic activity">
    <reaction evidence="1">
        <text>ATP + protein L-histidine = ADP + protein N-phospho-L-histidine.</text>
        <dbReference type="EC" id="2.7.13.3"/>
    </reaction>
</comment>
<sequence>MPDSLTFVSVLAVVFFAVAVAAFYFAFFLLAKYRQALAVDREQAEKIKDLALGMDNAFDTIFITDETGEFVYVNKAFKKNTGFAGSEVVGQKSESVNLWGGMDPVIFYEKLADEAVENGPVFSGIFKNKKKNGDEYIAETKIVKISGSRPLLFVAVERDITESYELDKAKASFVSLAAHQLRTPLSIIRWHTDLLRGGSYGEISNKQRNVIEKIEATNNRLADTISLMLNISRLEMRNVRVKSELIDIESFVREVVGAYKNSANERGIMLKVQVNQSLEKLATDKGLLRLIMENLLENAIKYTPSKGLVSVGVVRDDENKCVTLQVKDTGCGIPDVEKDKIFSKGFRASNAMAVSVNGTGLGLYLVKHILELLGGEIDFYSAVGQGTVIEVRLPCVIENNERAQISADLHEH</sequence>
<evidence type="ECO:0000259" key="9">
    <source>
        <dbReference type="PROSITE" id="PS50112"/>
    </source>
</evidence>
<feature type="transmembrane region" description="Helical" evidence="7">
    <location>
        <begin position="6"/>
        <end position="31"/>
    </location>
</feature>
<dbReference type="InterPro" id="IPR036890">
    <property type="entry name" value="HATPase_C_sf"/>
</dbReference>
<keyword evidence="7" id="KW-0472">Membrane</keyword>
<gene>
    <name evidence="10" type="ORF">A2482_03440</name>
</gene>
<dbReference type="InterPro" id="IPR036097">
    <property type="entry name" value="HisK_dim/P_sf"/>
</dbReference>
<dbReference type="Pfam" id="PF02518">
    <property type="entry name" value="HATPase_c"/>
    <property type="match status" value="1"/>
</dbReference>
<dbReference type="CDD" id="cd00130">
    <property type="entry name" value="PAS"/>
    <property type="match status" value="1"/>
</dbReference>
<evidence type="ECO:0000256" key="3">
    <source>
        <dbReference type="ARBA" id="ARBA00022553"/>
    </source>
</evidence>
<dbReference type="Proteomes" id="UP000178656">
    <property type="component" value="Unassembled WGS sequence"/>
</dbReference>
<feature type="domain" description="PAS" evidence="9">
    <location>
        <begin position="46"/>
        <end position="91"/>
    </location>
</feature>
<keyword evidence="6" id="KW-0902">Two-component regulatory system</keyword>